<dbReference type="RefSeq" id="WP_108601856.1">
    <property type="nucleotide sequence ID" value="NZ_CP026604.1"/>
</dbReference>
<keyword evidence="4" id="KW-1185">Reference proteome</keyword>
<keyword evidence="1" id="KW-0732">Signal</keyword>
<dbReference type="InterPro" id="IPR010496">
    <property type="entry name" value="AL/BT2_dom"/>
</dbReference>
<dbReference type="Pfam" id="PF06439">
    <property type="entry name" value="3keto-disac_hyd"/>
    <property type="match status" value="1"/>
</dbReference>
<gene>
    <name evidence="3" type="ORF">C2869_04715</name>
</gene>
<sequence>MKKTNLTLFSCILALGLTACSQNDTTAVTAGTTEQWQPLFNGEDLSNWTVKFAGFPVGENYKNTFRVENGLLSVNFDQHESFNGEFGHLFTNQSFSHYRLRATYRFVGEQLKKSDDYRQGIGWAYRNNGFMLHSQDPKTMELDQSFPASIEAQLLGGDGTNQRNTLNVCTPDSHVVINNKLVKDHCIKSVSKTYHGDQWVDVEIEVRGSEVIRHIIDGEVVFEYGQIQLDEKSLDKYKTMYGGKMMSAGHIAIQAETHPTQFKRIDILPLDPKA</sequence>
<dbReference type="OrthoDB" id="9787527at2"/>
<name>A0A2S0VNI1_9ALTE</name>
<feature type="chain" id="PRO_5015745892" evidence="1">
    <location>
        <begin position="22"/>
        <end position="274"/>
    </location>
</feature>
<evidence type="ECO:0000259" key="2">
    <source>
        <dbReference type="Pfam" id="PF06439"/>
    </source>
</evidence>
<feature type="signal peptide" evidence="1">
    <location>
        <begin position="1"/>
        <end position="21"/>
    </location>
</feature>
<dbReference type="Gene3D" id="2.60.120.560">
    <property type="entry name" value="Exo-inulinase, domain 1"/>
    <property type="match status" value="1"/>
</dbReference>
<protein>
    <submittedName>
        <fullName evidence="3">DUF1080 domain-containing protein</fullName>
    </submittedName>
</protein>
<dbReference type="AlphaFoldDB" id="A0A2S0VNI1"/>
<dbReference type="PROSITE" id="PS51257">
    <property type="entry name" value="PROKAR_LIPOPROTEIN"/>
    <property type="match status" value="1"/>
</dbReference>
<dbReference type="EMBL" id="CP026604">
    <property type="protein sequence ID" value="AWB65781.1"/>
    <property type="molecule type" value="Genomic_DNA"/>
</dbReference>
<organism evidence="3 4">
    <name type="scientific">Saccharobesus litoralis</name>
    <dbReference type="NCBI Taxonomy" id="2172099"/>
    <lineage>
        <taxon>Bacteria</taxon>
        <taxon>Pseudomonadati</taxon>
        <taxon>Pseudomonadota</taxon>
        <taxon>Gammaproteobacteria</taxon>
        <taxon>Alteromonadales</taxon>
        <taxon>Alteromonadaceae</taxon>
        <taxon>Saccharobesus</taxon>
    </lineage>
</organism>
<evidence type="ECO:0000313" key="4">
    <source>
        <dbReference type="Proteomes" id="UP000244441"/>
    </source>
</evidence>
<evidence type="ECO:0000313" key="3">
    <source>
        <dbReference type="EMBL" id="AWB65781.1"/>
    </source>
</evidence>
<accession>A0A2S0VNI1</accession>
<reference evidence="3 4" key="1">
    <citation type="submission" date="2018-01" db="EMBL/GenBank/DDBJ databases">
        <title>Genome sequence of a Cantenovulum-like bacteria.</title>
        <authorList>
            <person name="Tan W.R."/>
            <person name="Lau N.-S."/>
            <person name="Go F."/>
            <person name="Amirul A.-A.A."/>
        </authorList>
    </citation>
    <scope>NUCLEOTIDE SEQUENCE [LARGE SCALE GENOMIC DNA]</scope>
    <source>
        <strain evidence="3 4">CCB-QB4</strain>
    </source>
</reference>
<proteinExistence type="predicted"/>
<feature type="domain" description="3-keto-alpha-glucoside-1,2-lyase/3-keto-2-hydroxy-glucal hydratase" evidence="2">
    <location>
        <begin position="35"/>
        <end position="267"/>
    </location>
</feature>
<dbReference type="Proteomes" id="UP000244441">
    <property type="component" value="Chromosome"/>
</dbReference>
<evidence type="ECO:0000256" key="1">
    <source>
        <dbReference type="SAM" id="SignalP"/>
    </source>
</evidence>
<dbReference type="GO" id="GO:0016787">
    <property type="term" value="F:hydrolase activity"/>
    <property type="evidence" value="ECO:0007669"/>
    <property type="project" value="InterPro"/>
</dbReference>
<dbReference type="KEGG" id="cate:C2869_04715"/>